<dbReference type="InterPro" id="IPR035940">
    <property type="entry name" value="CAP_sf"/>
</dbReference>
<dbReference type="SUPFAM" id="SSF55797">
    <property type="entry name" value="PR-1-like"/>
    <property type="match status" value="1"/>
</dbReference>
<keyword evidence="2" id="KW-1185">Reference proteome</keyword>
<dbReference type="OrthoDB" id="5868581at2759"/>
<sequence>LCPGTNIDDVDRGDFLEYHNLIRREIARGQAQNNAGKLNPAKEMYELVGRNSFSVLLPKPKYSNI</sequence>
<organism evidence="1 2">
    <name type="scientific">Ancylostoma duodenale</name>
    <dbReference type="NCBI Taxonomy" id="51022"/>
    <lineage>
        <taxon>Eukaryota</taxon>
        <taxon>Metazoa</taxon>
        <taxon>Ecdysozoa</taxon>
        <taxon>Nematoda</taxon>
        <taxon>Chromadorea</taxon>
        <taxon>Rhabditida</taxon>
        <taxon>Rhabditina</taxon>
        <taxon>Rhabditomorpha</taxon>
        <taxon>Strongyloidea</taxon>
        <taxon>Ancylostomatidae</taxon>
        <taxon>Ancylostomatinae</taxon>
        <taxon>Ancylostoma</taxon>
    </lineage>
</organism>
<accession>A0A0C2G5S4</accession>
<evidence type="ECO:0008006" key="3">
    <source>
        <dbReference type="Google" id="ProtNLM"/>
    </source>
</evidence>
<dbReference type="AlphaFoldDB" id="A0A0C2G5S4"/>
<reference evidence="1 2" key="1">
    <citation type="submission" date="2013-12" db="EMBL/GenBank/DDBJ databases">
        <title>Draft genome of the parsitic nematode Ancylostoma duodenale.</title>
        <authorList>
            <person name="Mitreva M."/>
        </authorList>
    </citation>
    <scope>NUCLEOTIDE SEQUENCE [LARGE SCALE GENOMIC DNA]</scope>
    <source>
        <strain evidence="1 2">Zhejiang</strain>
    </source>
</reference>
<dbReference type="Proteomes" id="UP000054047">
    <property type="component" value="Unassembled WGS sequence"/>
</dbReference>
<dbReference type="EMBL" id="KN739397">
    <property type="protein sequence ID" value="KIH54264.1"/>
    <property type="molecule type" value="Genomic_DNA"/>
</dbReference>
<evidence type="ECO:0000313" key="2">
    <source>
        <dbReference type="Proteomes" id="UP000054047"/>
    </source>
</evidence>
<proteinExistence type="predicted"/>
<gene>
    <name evidence="1" type="ORF">ANCDUO_15591</name>
</gene>
<protein>
    <recommendedName>
        <fullName evidence="3">SCP domain-containing protein</fullName>
    </recommendedName>
</protein>
<feature type="non-terminal residue" evidence="1">
    <location>
        <position position="1"/>
    </location>
</feature>
<evidence type="ECO:0000313" key="1">
    <source>
        <dbReference type="EMBL" id="KIH54264.1"/>
    </source>
</evidence>
<dbReference type="Gene3D" id="3.40.33.10">
    <property type="entry name" value="CAP"/>
    <property type="match status" value="1"/>
</dbReference>
<name>A0A0C2G5S4_9BILA</name>